<dbReference type="GeneID" id="92513347"/>
<evidence type="ECO:0000256" key="2">
    <source>
        <dbReference type="SAM" id="MobiDB-lite"/>
    </source>
</evidence>
<feature type="compositionally biased region" description="Low complexity" evidence="2">
    <location>
        <begin position="147"/>
        <end position="160"/>
    </location>
</feature>
<gene>
    <name evidence="3" type="ORF">LSCM1_03289</name>
</gene>
<evidence type="ECO:0000256" key="1">
    <source>
        <dbReference type="PROSITE-ProRule" id="PRU00259"/>
    </source>
</evidence>
<evidence type="ECO:0000313" key="4">
    <source>
        <dbReference type="Proteomes" id="UP000673552"/>
    </source>
</evidence>
<comment type="caution">
    <text evidence="3">The sequence shown here is derived from an EMBL/GenBank/DDBJ whole genome shotgun (WGS) entry which is preliminary data.</text>
</comment>
<dbReference type="InterPro" id="IPR016024">
    <property type="entry name" value="ARM-type_fold"/>
</dbReference>
<organism evidence="3 4">
    <name type="scientific">Leishmania martiniquensis</name>
    <dbReference type="NCBI Taxonomy" id="1580590"/>
    <lineage>
        <taxon>Eukaryota</taxon>
        <taxon>Discoba</taxon>
        <taxon>Euglenozoa</taxon>
        <taxon>Kinetoplastea</taxon>
        <taxon>Metakinetoplastina</taxon>
        <taxon>Trypanosomatida</taxon>
        <taxon>Trypanosomatidae</taxon>
        <taxon>Leishmaniinae</taxon>
        <taxon>Leishmania</taxon>
    </lineage>
</organism>
<feature type="compositionally biased region" description="Polar residues" evidence="2">
    <location>
        <begin position="354"/>
        <end position="367"/>
    </location>
</feature>
<feature type="region of interest" description="Disordered" evidence="2">
    <location>
        <begin position="494"/>
        <end position="527"/>
    </location>
</feature>
<protein>
    <submittedName>
        <fullName evidence="3">Uncharacterized protein</fullName>
    </submittedName>
</protein>
<feature type="region of interest" description="Disordered" evidence="2">
    <location>
        <begin position="571"/>
        <end position="636"/>
    </location>
</feature>
<evidence type="ECO:0000313" key="3">
    <source>
        <dbReference type="EMBL" id="KAG5474503.1"/>
    </source>
</evidence>
<dbReference type="SUPFAM" id="SSF48371">
    <property type="entry name" value="ARM repeat"/>
    <property type="match status" value="1"/>
</dbReference>
<dbReference type="Proteomes" id="UP000673552">
    <property type="component" value="Chromosome 28"/>
</dbReference>
<dbReference type="InterPro" id="IPR000225">
    <property type="entry name" value="Armadillo"/>
</dbReference>
<dbReference type="KEGG" id="lmat:92513347"/>
<feature type="region of interest" description="Disordered" evidence="2">
    <location>
        <begin position="402"/>
        <end position="422"/>
    </location>
</feature>
<feature type="region of interest" description="Disordered" evidence="2">
    <location>
        <begin position="39"/>
        <end position="88"/>
    </location>
</feature>
<dbReference type="OrthoDB" id="245103at2759"/>
<dbReference type="InterPro" id="IPR011989">
    <property type="entry name" value="ARM-like"/>
</dbReference>
<feature type="compositionally biased region" description="Basic and acidic residues" evidence="2">
    <location>
        <begin position="128"/>
        <end position="142"/>
    </location>
</feature>
<accession>A0A836KQI7</accession>
<dbReference type="PROSITE" id="PS50176">
    <property type="entry name" value="ARM_REPEAT"/>
    <property type="match status" value="1"/>
</dbReference>
<dbReference type="Gene3D" id="1.25.10.10">
    <property type="entry name" value="Leucine-rich Repeat Variant"/>
    <property type="match status" value="1"/>
</dbReference>
<feature type="compositionally biased region" description="Low complexity" evidence="2">
    <location>
        <begin position="191"/>
        <end position="207"/>
    </location>
</feature>
<feature type="region of interest" description="Disordered" evidence="2">
    <location>
        <begin position="126"/>
        <end position="210"/>
    </location>
</feature>
<feature type="compositionally biased region" description="Basic and acidic residues" evidence="2">
    <location>
        <begin position="600"/>
        <end position="613"/>
    </location>
</feature>
<reference evidence="3 4" key="1">
    <citation type="submission" date="2021-03" db="EMBL/GenBank/DDBJ databases">
        <title>Leishmania (Mundinia) martiniquensis Genome sequencing and assembly.</title>
        <authorList>
            <person name="Almutairi H."/>
            <person name="Gatherer D."/>
        </authorList>
    </citation>
    <scope>NUCLEOTIDE SEQUENCE [LARGE SCALE GENOMIC DNA]</scope>
    <source>
        <strain evidence="3">LSCM1</strain>
    </source>
</reference>
<dbReference type="RefSeq" id="XP_067177445.1">
    <property type="nucleotide sequence ID" value="XM_067320835.1"/>
</dbReference>
<name>A0A836KQI7_9TRYP</name>
<proteinExistence type="predicted"/>
<dbReference type="EMBL" id="JAFEUZ010000028">
    <property type="protein sequence ID" value="KAG5474503.1"/>
    <property type="molecule type" value="Genomic_DNA"/>
</dbReference>
<sequence length="1562" mass="164744">MSTAGLSRAYAVLRQLDVLRAESITNPLPTTDGICTCEESGDRGDSKAVRPPLQSRCESTVRRVRLQASQPSTPPERRGQRTSSEDAFSEHSIRVGAAQMSSPLFGAAPHRFCFSEHPHVYAPVHSHLSHDSLRHDRPHQRDPPQPAAAGEGHHAPAASARTEAQPRRSALSDEYTLTGAYDYHAPPPPIHSSGSTSLHSSSPSHPAFSRHRYNTEVVAGERPARRSPPARVGVPSPVVLPSLSTSEAAHVAAAQASSTLEVYFDKDDMGAVLASVGAVAAVAASPALVGRTQQGGHVGQPPSVQPAVSAADEDDAACITRPRTAHGARRGAGGTADSAHGFGAAAKPCASPDATATPSSLSNSTLTAMPDGDAESTNVTSLAAIADDGQHPLWQLPASSNDECGKPHCRGSGAAASASTKELSVTSSAGRLLDALHSVSRSVGQPRQREATATTAVAPLFRLSCPPPSGDLPSFYTAAGHSALPLPSARALWPAAAPKGQQEEEGSCSSPDGRLSQREMPSPRNGADVALSLPEALVRCGREEAGADRSGCTGGDDDCGVFNLNSLSADRVDEGDAGRGAGPRGVGPAPLRGLFDADEERPAQRAAADDGPQRRNTNRRPQGDARGQSVTGGGRCDPMPLFPAAYTKAVPFLDYLTRINAASSHQLLKELTAMGDAWTATTQAEHEAGCGDAHLKEVTESVVVDCLAMDLLLNKPSALECIVVPWLRTRLESMMATRSAERTSSSLPYSRGRRSVVAANALSCTEQVEAESVREGDAAANNSVLCAIIGLGGAAFTLLSTLLQLLLWLPPSSPTSVCDVRLVGLAIRTAGGADGLQALIRTLQGQEEGPHVLAAAAYALSTYSFELAGHTSVVCIPTGAMCHLVGGEGAAELFQLVPGSFAATDAASTSATPMMEELQPLWSRNPFLSHTSTTAVPTRPHLLYLQSPPPYRHTHVMVDAEVARCKLMAHLCSDQFHSTHAHPHVMALLNDALSARLLSAVLIPAVQTRYCPVVSQMRRDLHRVLADDAASIASRERAHTGSSDTGSKPAALPGLLRLPLLPYSLHHFAGEKDTLFALESALVHALLARPAAALVQEQVLLSLSTLPPEARVHVVQPVTDFFIRLARTLQLRQTMTMRRPLVQAACSSPFPTDCGPYGRAEEVDADEAVAVSAALAAGTVCVNPLASCSCVDSCVAALVPVFKELLHSPLWRVRHAACVGLARIGPLTADPSSIIDVLLTRLGLHAPLITGESGSSASPSAAAMRPLPLQSATVVWCLTQQGPGGVRALLQLLQDPQQPPQVHHWSAFQLAEVDVHETCAQVSERESSEASALLDEFIQALGRLIATQGALEEDTVLLCVRALAEVVHRYYTTATSPTNNTDAPMFAALSLDTAQPTQEAASCYQEEEPNSCFTVLTSVAEAALLPNNVLKALCLYLCRYGGRHGELYACELLLQGSSVGGRAAAAFGLRACGAKALRSVVLGMNDDSFDVRRESFETLTSIGAAAALEVLRQRPAEHRHQVRDVLRDCLLRDASRPLPRKVAETVYRALQSEELLSAQELS</sequence>
<keyword evidence="4" id="KW-1185">Reference proteome</keyword>
<feature type="repeat" description="ARM" evidence="1">
    <location>
        <begin position="834"/>
        <end position="864"/>
    </location>
</feature>
<feature type="region of interest" description="Disordered" evidence="2">
    <location>
        <begin position="348"/>
        <end position="375"/>
    </location>
</feature>